<dbReference type="InterPro" id="IPR004629">
    <property type="entry name" value="WecG_TagA_CpsF"/>
</dbReference>
<dbReference type="AlphaFoldDB" id="A0A833N376"/>
<dbReference type="CDD" id="cd06533">
    <property type="entry name" value="Glyco_transf_WecG_TagA"/>
    <property type="match status" value="1"/>
</dbReference>
<evidence type="ECO:0000313" key="3">
    <source>
        <dbReference type="EMBL" id="KAB7785414.1"/>
    </source>
</evidence>
<proteinExistence type="predicted"/>
<reference evidence="3 4" key="1">
    <citation type="submission" date="2019-10" db="EMBL/GenBank/DDBJ databases">
        <title>Draft Genome Sequence of the Caffeine Degrading Methylotroph Methylorubrum populi PINKEL.</title>
        <authorList>
            <person name="Dawson S.C."/>
            <person name="Zhang X."/>
            <person name="Wright M.E."/>
            <person name="Sharma G."/>
            <person name="Langner J.T."/>
            <person name="Ditty J.L."/>
            <person name="Subuyuj G.A."/>
        </authorList>
    </citation>
    <scope>NUCLEOTIDE SEQUENCE [LARGE SCALE GENOMIC DNA]</scope>
    <source>
        <strain evidence="3 4">Pinkel</strain>
    </source>
</reference>
<comment type="caution">
    <text evidence="3">The sequence shown here is derived from an EMBL/GenBank/DDBJ whole genome shotgun (WGS) entry which is preliminary data.</text>
</comment>
<keyword evidence="1 3" id="KW-0328">Glycosyltransferase</keyword>
<name>A0A833N376_9HYPH</name>
<evidence type="ECO:0000313" key="4">
    <source>
        <dbReference type="Proteomes" id="UP000469949"/>
    </source>
</evidence>
<gene>
    <name evidence="3" type="ORF">F8B43_1915</name>
</gene>
<dbReference type="EMBL" id="WEKV01000009">
    <property type="protein sequence ID" value="KAB7785414.1"/>
    <property type="molecule type" value="Genomic_DNA"/>
</dbReference>
<dbReference type="PANTHER" id="PTHR34136:SF1">
    <property type="entry name" value="UDP-N-ACETYL-D-MANNOSAMINURONIC ACID TRANSFERASE"/>
    <property type="match status" value="1"/>
</dbReference>
<evidence type="ECO:0000256" key="1">
    <source>
        <dbReference type="ARBA" id="ARBA00022676"/>
    </source>
</evidence>
<dbReference type="Pfam" id="PF03808">
    <property type="entry name" value="Glyco_tran_WecG"/>
    <property type="match status" value="1"/>
</dbReference>
<protein>
    <submittedName>
        <fullName evidence="3">N-acetylmannosaminyltransferase</fullName>
        <ecNumber evidence="3">2.4.1.187</ecNumber>
    </submittedName>
</protein>
<organism evidence="3 4">
    <name type="scientific">Methylorubrum populi</name>
    <dbReference type="NCBI Taxonomy" id="223967"/>
    <lineage>
        <taxon>Bacteria</taxon>
        <taxon>Pseudomonadati</taxon>
        <taxon>Pseudomonadota</taxon>
        <taxon>Alphaproteobacteria</taxon>
        <taxon>Hyphomicrobiales</taxon>
        <taxon>Methylobacteriaceae</taxon>
        <taxon>Methylorubrum</taxon>
    </lineage>
</organism>
<dbReference type="PANTHER" id="PTHR34136">
    <property type="match status" value="1"/>
</dbReference>
<dbReference type="GO" id="GO:0047244">
    <property type="term" value="F:N-acetylglucosaminyldiphosphoundecaprenol N-acetyl-beta-D-mannosaminyltransferase activity"/>
    <property type="evidence" value="ECO:0007669"/>
    <property type="project" value="UniProtKB-EC"/>
</dbReference>
<dbReference type="EC" id="2.4.1.187" evidence="3"/>
<evidence type="ECO:0000256" key="2">
    <source>
        <dbReference type="ARBA" id="ARBA00022679"/>
    </source>
</evidence>
<dbReference type="Proteomes" id="UP000469949">
    <property type="component" value="Unassembled WGS sequence"/>
</dbReference>
<dbReference type="RefSeq" id="WP_152276806.1">
    <property type="nucleotide sequence ID" value="NZ_WEKV01000009.1"/>
</dbReference>
<accession>A0A833N376</accession>
<sequence length="269" mass="28816">MPVGLVSPLSLRERFLKAPFDSLEPAEVLALLSRAPAGLDPAPFRYVVTPNVDHVVRLSADPSLAPLYEGAWLSLCDSKPIAALSRLLIPGGLPHLPGSTLTEILFRTVIAPGDRIALVVAHPSLAAQMRAAFPEVAFDILAAPPDIDRDPAALAACAAFVAGSTARFTFIAVGAPRSERIAFQASLDPAARGTALCVGASLEFLVGRKRRAPLWMQRAGIEWLHRLAGEPRRLWRRYLFGVAPLARLALAEAAARLAARRALPRPTEP</sequence>
<keyword evidence="2 3" id="KW-0808">Transferase</keyword>